<proteinExistence type="predicted"/>
<dbReference type="InterPro" id="IPR029068">
    <property type="entry name" value="Glyas_Bleomycin-R_OHBP_Dase"/>
</dbReference>
<name>A0ABT2B4P3_9ACTN</name>
<dbReference type="SUPFAM" id="SSF54593">
    <property type="entry name" value="Glyoxalase/Bleomycin resistance protein/Dihydroxybiphenyl dioxygenase"/>
    <property type="match status" value="1"/>
</dbReference>
<dbReference type="Proteomes" id="UP001205612">
    <property type="component" value="Unassembled WGS sequence"/>
</dbReference>
<sequence>MTFHKTTILKTYARLWTDDLDMSLGLLRELTGAEPDLRFAFDSVEIAAVGDFLVIAGPPAERARYAHASATVIVDDLDALTETLAAAGAEITTPEGTSATGRFLYARHRGGAEVEYVEWVPELVERIVRG</sequence>
<evidence type="ECO:0000313" key="3">
    <source>
        <dbReference type="Proteomes" id="UP001205612"/>
    </source>
</evidence>
<dbReference type="InterPro" id="IPR037523">
    <property type="entry name" value="VOC_core"/>
</dbReference>
<dbReference type="RefSeq" id="WP_258779962.1">
    <property type="nucleotide sequence ID" value="NZ_JANUGP010000014.1"/>
</dbReference>
<comment type="caution">
    <text evidence="2">The sequence shown here is derived from an EMBL/GenBank/DDBJ whole genome shotgun (WGS) entry which is preliminary data.</text>
</comment>
<dbReference type="PROSITE" id="PS51819">
    <property type="entry name" value="VOC"/>
    <property type="match status" value="1"/>
</dbReference>
<evidence type="ECO:0000313" key="2">
    <source>
        <dbReference type="EMBL" id="MCS0603492.1"/>
    </source>
</evidence>
<organism evidence="2 3">
    <name type="scientific">Streptomyces pyxinicus</name>
    <dbReference type="NCBI Taxonomy" id="2970331"/>
    <lineage>
        <taxon>Bacteria</taxon>
        <taxon>Bacillati</taxon>
        <taxon>Actinomycetota</taxon>
        <taxon>Actinomycetes</taxon>
        <taxon>Kitasatosporales</taxon>
        <taxon>Streptomycetaceae</taxon>
        <taxon>Streptomyces</taxon>
    </lineage>
</organism>
<feature type="domain" description="VOC" evidence="1">
    <location>
        <begin position="8"/>
        <end position="119"/>
    </location>
</feature>
<accession>A0ABT2B4P3</accession>
<protein>
    <submittedName>
        <fullName evidence="2">VOC family protein</fullName>
    </submittedName>
</protein>
<dbReference type="EMBL" id="JANUGP010000014">
    <property type="protein sequence ID" value="MCS0603492.1"/>
    <property type="molecule type" value="Genomic_DNA"/>
</dbReference>
<reference evidence="2 3" key="1">
    <citation type="submission" date="2022-08" db="EMBL/GenBank/DDBJ databases">
        <authorList>
            <person name="Somphong A."/>
            <person name="Phongsopitanun W."/>
        </authorList>
    </citation>
    <scope>NUCLEOTIDE SEQUENCE [LARGE SCALE GENOMIC DNA]</scope>
    <source>
        <strain evidence="2 3">LP11</strain>
    </source>
</reference>
<dbReference type="Gene3D" id="3.10.180.10">
    <property type="entry name" value="2,3-Dihydroxybiphenyl 1,2-Dioxygenase, domain 1"/>
    <property type="match status" value="1"/>
</dbReference>
<gene>
    <name evidence="2" type="ORF">NX794_20060</name>
</gene>
<keyword evidence="3" id="KW-1185">Reference proteome</keyword>
<evidence type="ECO:0000259" key="1">
    <source>
        <dbReference type="PROSITE" id="PS51819"/>
    </source>
</evidence>